<organism evidence="2 3">
    <name type="scientific">Eimeria praecox</name>
    <dbReference type="NCBI Taxonomy" id="51316"/>
    <lineage>
        <taxon>Eukaryota</taxon>
        <taxon>Sar</taxon>
        <taxon>Alveolata</taxon>
        <taxon>Apicomplexa</taxon>
        <taxon>Conoidasida</taxon>
        <taxon>Coccidia</taxon>
        <taxon>Eucoccidiorida</taxon>
        <taxon>Eimeriorina</taxon>
        <taxon>Eimeriidae</taxon>
        <taxon>Eimeria</taxon>
    </lineage>
</organism>
<dbReference type="AlphaFoldDB" id="U6GRF2"/>
<accession>U6GRF2</accession>
<name>U6GRF2_9EIME</name>
<feature type="region of interest" description="Disordered" evidence="1">
    <location>
        <begin position="1"/>
        <end position="98"/>
    </location>
</feature>
<keyword evidence="3" id="KW-1185">Reference proteome</keyword>
<evidence type="ECO:0000313" key="2">
    <source>
        <dbReference type="EMBL" id="CDI82132.1"/>
    </source>
</evidence>
<evidence type="ECO:0000256" key="1">
    <source>
        <dbReference type="SAM" id="MobiDB-lite"/>
    </source>
</evidence>
<protein>
    <submittedName>
        <fullName evidence="2">Uncharacterized protein</fullName>
    </submittedName>
</protein>
<reference evidence="2" key="2">
    <citation type="submission" date="2013-10" db="EMBL/GenBank/DDBJ databases">
        <authorList>
            <person name="Aslett M."/>
        </authorList>
    </citation>
    <scope>NUCLEOTIDE SEQUENCE [LARGE SCALE GENOMIC DNA]</scope>
    <source>
        <strain evidence="2">Houghton</strain>
    </source>
</reference>
<dbReference type="OrthoDB" id="347935at2759"/>
<reference evidence="2" key="1">
    <citation type="submission" date="2013-10" db="EMBL/GenBank/DDBJ databases">
        <title>Genomic analysis of the causative agents of coccidiosis in chickens.</title>
        <authorList>
            <person name="Reid A.J."/>
            <person name="Blake D."/>
            <person name="Billington K."/>
            <person name="Browne H."/>
            <person name="Dunn M."/>
            <person name="Hung S."/>
            <person name="Kawahara F."/>
            <person name="Miranda-Saavedra D."/>
            <person name="Mourier T."/>
            <person name="Nagra H."/>
            <person name="Otto T.D."/>
            <person name="Rawlings N."/>
            <person name="Sanchez A."/>
            <person name="Sanders M."/>
            <person name="Subramaniam C."/>
            <person name="Tay Y."/>
            <person name="Dear P."/>
            <person name="Doerig C."/>
            <person name="Gruber A."/>
            <person name="Parkinson J."/>
            <person name="Shirley M."/>
            <person name="Wan K.L."/>
            <person name="Berriman M."/>
            <person name="Tomley F."/>
            <person name="Pain A."/>
        </authorList>
    </citation>
    <scope>NUCLEOTIDE SEQUENCE [LARGE SCALE GENOMIC DNA]</scope>
    <source>
        <strain evidence="2">Houghton</strain>
    </source>
</reference>
<dbReference type="Proteomes" id="UP000018201">
    <property type="component" value="Unassembled WGS sequence"/>
</dbReference>
<proteinExistence type="predicted"/>
<evidence type="ECO:0000313" key="3">
    <source>
        <dbReference type="Proteomes" id="UP000018201"/>
    </source>
</evidence>
<gene>
    <name evidence="2" type="ORF">EPH_0010370</name>
</gene>
<sequence length="445" mass="48687">MSEGKGVGSDPASTAAGKPEAQEADANAPGDADGKQTPGDQPQDPKGTPEKPSDTPEEVPAEGGAQKPEPTPRKGLRKQSDDEPPEEWGPPKKPSSAEEALQMPLVQQLMSPKFGDMGEVLLEDFEEALDLTEGLPTDEVDVGGLTLLRFQLQQMLPGEQLELSVLDRYCTSLQVRYQLQQMLPGRQLELSVLDRYCTHLEAHVSARASKGLQPPTAIISPKALLKSWHEFQESNKKPKLLSSQPCGSLSRCCVYRAKPNCFSPYAALVLRHAADYKVSPYLPEGVVRRCQAAERVLMLLPAPEPQEGEAGFPEGHVLLAVVEKKFGVIRIVDSRRHAPELYGPTIEFIKALAAKFEDYKVSPYLPEVGFPMEKSEEAASLPHDLREASGGLALESLACVAEDRPPAHTHDDVPNIRIRVFVEILKGLQPRLLENGEIRPVEGQD</sequence>
<dbReference type="VEuPathDB" id="ToxoDB:EPH_0010370"/>
<dbReference type="EMBL" id="HG692224">
    <property type="protein sequence ID" value="CDI82132.1"/>
    <property type="molecule type" value="Genomic_DNA"/>
</dbReference>